<dbReference type="GO" id="GO:0009055">
    <property type="term" value="F:electron transfer activity"/>
    <property type="evidence" value="ECO:0007669"/>
    <property type="project" value="InterPro"/>
</dbReference>
<protein>
    <submittedName>
        <fullName evidence="6">Cytochrome C</fullName>
    </submittedName>
</protein>
<name>A0A1Q9GSJ9_9GAMM</name>
<dbReference type="EMBL" id="MJIL01000060">
    <property type="protein sequence ID" value="OLQ77676.1"/>
    <property type="molecule type" value="Genomic_DNA"/>
</dbReference>
<evidence type="ECO:0000259" key="5">
    <source>
        <dbReference type="PROSITE" id="PS51007"/>
    </source>
</evidence>
<sequence length="146" mass="16354">MNSHKILILFVIVFGLVGCEQASKGFSLPIGDPAQGEEVFLSMQCLSCHEMEGYERPESGEDKLSVTLGGKVATLKTYAELVTSVINPSHQLAEGYELSDIQHEGESVMPVYNSVLTVEQLINLITFLESRYELEPYTRTEYIIYR</sequence>
<gene>
    <name evidence="6" type="ORF">BIT28_04830</name>
</gene>
<dbReference type="PROSITE" id="PS51257">
    <property type="entry name" value="PROKAR_LIPOPROTEIN"/>
    <property type="match status" value="1"/>
</dbReference>
<reference evidence="6 7" key="1">
    <citation type="submission" date="2016-09" db="EMBL/GenBank/DDBJ databases">
        <title>Photobacterium proteolyticum sp. nov. a protease producing bacterium isolated from ocean sediments of Laizhou Bay.</title>
        <authorList>
            <person name="Li Y."/>
        </authorList>
    </citation>
    <scope>NUCLEOTIDE SEQUENCE [LARGE SCALE GENOMIC DNA]</scope>
    <source>
        <strain evidence="6 7">13-12</strain>
    </source>
</reference>
<proteinExistence type="predicted"/>
<dbReference type="PROSITE" id="PS51007">
    <property type="entry name" value="CYTC"/>
    <property type="match status" value="1"/>
</dbReference>
<keyword evidence="2 4" id="KW-0479">Metal-binding</keyword>
<dbReference type="InterPro" id="IPR009056">
    <property type="entry name" value="Cyt_c-like_dom"/>
</dbReference>
<dbReference type="GO" id="GO:0020037">
    <property type="term" value="F:heme binding"/>
    <property type="evidence" value="ECO:0007669"/>
    <property type="project" value="InterPro"/>
</dbReference>
<evidence type="ECO:0000313" key="6">
    <source>
        <dbReference type="EMBL" id="OLQ77676.1"/>
    </source>
</evidence>
<evidence type="ECO:0000256" key="4">
    <source>
        <dbReference type="PROSITE-ProRule" id="PRU00433"/>
    </source>
</evidence>
<comment type="caution">
    <text evidence="6">The sequence shown here is derived from an EMBL/GenBank/DDBJ whole genome shotgun (WGS) entry which is preliminary data.</text>
</comment>
<dbReference type="SUPFAM" id="SSF46626">
    <property type="entry name" value="Cytochrome c"/>
    <property type="match status" value="1"/>
</dbReference>
<dbReference type="Gene3D" id="1.10.760.10">
    <property type="entry name" value="Cytochrome c-like domain"/>
    <property type="match status" value="1"/>
</dbReference>
<dbReference type="GO" id="GO:0046872">
    <property type="term" value="F:metal ion binding"/>
    <property type="evidence" value="ECO:0007669"/>
    <property type="project" value="UniProtKB-KW"/>
</dbReference>
<accession>A0A1Q9GSJ9</accession>
<evidence type="ECO:0000256" key="3">
    <source>
        <dbReference type="ARBA" id="ARBA00023004"/>
    </source>
</evidence>
<dbReference type="Proteomes" id="UP000186905">
    <property type="component" value="Unassembled WGS sequence"/>
</dbReference>
<evidence type="ECO:0000313" key="7">
    <source>
        <dbReference type="Proteomes" id="UP000186905"/>
    </source>
</evidence>
<organism evidence="6 7">
    <name type="scientific">Photobacterium proteolyticum</name>
    <dbReference type="NCBI Taxonomy" id="1903952"/>
    <lineage>
        <taxon>Bacteria</taxon>
        <taxon>Pseudomonadati</taxon>
        <taxon>Pseudomonadota</taxon>
        <taxon>Gammaproteobacteria</taxon>
        <taxon>Vibrionales</taxon>
        <taxon>Vibrionaceae</taxon>
        <taxon>Photobacterium</taxon>
    </lineage>
</organism>
<dbReference type="AlphaFoldDB" id="A0A1Q9GSJ9"/>
<dbReference type="RefSeq" id="WP_075763356.1">
    <property type="nucleotide sequence ID" value="NZ_MJIL01000060.1"/>
</dbReference>
<keyword evidence="3 4" id="KW-0408">Iron</keyword>
<dbReference type="InterPro" id="IPR036909">
    <property type="entry name" value="Cyt_c-like_dom_sf"/>
</dbReference>
<keyword evidence="7" id="KW-1185">Reference proteome</keyword>
<feature type="domain" description="Cytochrome c" evidence="5">
    <location>
        <begin position="31"/>
        <end position="132"/>
    </location>
</feature>
<keyword evidence="1 4" id="KW-0349">Heme</keyword>
<evidence type="ECO:0000256" key="2">
    <source>
        <dbReference type="ARBA" id="ARBA00022723"/>
    </source>
</evidence>
<evidence type="ECO:0000256" key="1">
    <source>
        <dbReference type="ARBA" id="ARBA00022617"/>
    </source>
</evidence>
<dbReference type="STRING" id="1903952.BIT28_04830"/>